<dbReference type="InterPro" id="IPR004089">
    <property type="entry name" value="MCPsignal_dom"/>
</dbReference>
<dbReference type="Gene3D" id="1.10.287.950">
    <property type="entry name" value="Methyl-accepting chemotaxis protein"/>
    <property type="match status" value="1"/>
</dbReference>
<proteinExistence type="inferred from homology"/>
<feature type="transmembrane region" description="Helical" evidence="4">
    <location>
        <begin position="20"/>
        <end position="43"/>
    </location>
</feature>
<feature type="domain" description="HAMP" evidence="6">
    <location>
        <begin position="209"/>
        <end position="260"/>
    </location>
</feature>
<feature type="transmembrane region" description="Helical" evidence="4">
    <location>
        <begin position="185"/>
        <end position="208"/>
    </location>
</feature>
<comment type="caution">
    <text evidence="7">The sequence shown here is derived from an EMBL/GenBank/DDBJ whole genome shotgun (WGS) entry which is preliminary data.</text>
</comment>
<dbReference type="SMART" id="SM00283">
    <property type="entry name" value="MA"/>
    <property type="match status" value="1"/>
</dbReference>
<evidence type="ECO:0000256" key="2">
    <source>
        <dbReference type="ARBA" id="ARBA00029447"/>
    </source>
</evidence>
<dbReference type="PANTHER" id="PTHR32089">
    <property type="entry name" value="METHYL-ACCEPTING CHEMOTAXIS PROTEIN MCPB"/>
    <property type="match status" value="1"/>
</dbReference>
<comment type="similarity">
    <text evidence="2">Belongs to the methyl-accepting chemotaxis (MCP) protein family.</text>
</comment>
<dbReference type="RefSeq" id="WP_194114995.1">
    <property type="nucleotide sequence ID" value="NZ_JADFUA010000002.1"/>
</dbReference>
<dbReference type="CDD" id="cd06225">
    <property type="entry name" value="HAMP"/>
    <property type="match status" value="1"/>
</dbReference>
<reference evidence="7 8" key="1">
    <citation type="submission" date="2020-10" db="EMBL/GenBank/DDBJ databases">
        <title>The genome sequence of Chitinilyticum litopenaei 4Y14.</title>
        <authorList>
            <person name="Liu Y."/>
        </authorList>
    </citation>
    <scope>NUCLEOTIDE SEQUENCE [LARGE SCALE GENOMIC DNA]</scope>
    <source>
        <strain evidence="7 8">4Y14</strain>
    </source>
</reference>
<dbReference type="Pfam" id="PF00672">
    <property type="entry name" value="HAMP"/>
    <property type="match status" value="1"/>
</dbReference>
<dbReference type="InterPro" id="IPR003660">
    <property type="entry name" value="HAMP_dom"/>
</dbReference>
<sequence length="539" mass="58182">MLPSHQHFLKYPPMRIARQLQLVTITSILALGTALLLGGWKLYQLEHDFSDYRASQQSARLLLAMKAEMLDVSRADPILAETAQRLDRTAQLVSSNAQQLQQLLPAAQFAPMQQLLTGRWSNYLKQFHSAVSIAETSPQDALAIPEQIYGSELRPLLAEFDQIISSETRRAQSLDQEIDRRITHVMLGVLIPLSGAAVLIILSQLGFARRLRRQLGEMAAVVEGLREGNLTRRMPTPADELGALGEAINTFIGRLESILASTSEASRAMRDDAGSVNRLAGEVSEYAHRQQIQIDDIRAACGTLREAIAHVGTQAEQTSQASNEANHAAGAALSAGQATTGNLGVLSQEFRHVEASMQQLGAAFQRIVAVSDSIKDITDQTNLLALNAAIEAARAGEAGRGFAVVADEVRKLSQTTAESAQNIQRILAETHSITRDTTTRISTVGELLATCNRDGETVSRAIGSIHSMISVVSERMAAIASTVDEQTAAATGIAEQVSSMADGIHITASDSEAMRSEMGGLLQLADQLEHGMRAFRLSH</sequence>
<keyword evidence="4" id="KW-0812">Transmembrane</keyword>
<evidence type="ECO:0000313" key="8">
    <source>
        <dbReference type="Proteomes" id="UP000604481"/>
    </source>
</evidence>
<evidence type="ECO:0000259" key="5">
    <source>
        <dbReference type="PROSITE" id="PS50111"/>
    </source>
</evidence>
<keyword evidence="4" id="KW-0472">Membrane</keyword>
<name>A0A8J7K7R1_9NEIS</name>
<dbReference type="Proteomes" id="UP000604481">
    <property type="component" value="Unassembled WGS sequence"/>
</dbReference>
<dbReference type="EMBL" id="JADFUA010000002">
    <property type="protein sequence ID" value="MBE9608473.1"/>
    <property type="molecule type" value="Genomic_DNA"/>
</dbReference>
<dbReference type="PANTHER" id="PTHR32089:SF112">
    <property type="entry name" value="LYSOZYME-LIKE PROTEIN-RELATED"/>
    <property type="match status" value="1"/>
</dbReference>
<dbReference type="SMART" id="SM00304">
    <property type="entry name" value="HAMP"/>
    <property type="match status" value="1"/>
</dbReference>
<evidence type="ECO:0000256" key="3">
    <source>
        <dbReference type="PROSITE-ProRule" id="PRU00284"/>
    </source>
</evidence>
<dbReference type="PROSITE" id="PS50111">
    <property type="entry name" value="CHEMOTAXIS_TRANSDUC_2"/>
    <property type="match status" value="1"/>
</dbReference>
<organism evidence="7 8">
    <name type="scientific">Chitinilyticum piscinae</name>
    <dbReference type="NCBI Taxonomy" id="2866724"/>
    <lineage>
        <taxon>Bacteria</taxon>
        <taxon>Pseudomonadati</taxon>
        <taxon>Pseudomonadota</taxon>
        <taxon>Betaproteobacteria</taxon>
        <taxon>Neisseriales</taxon>
        <taxon>Chitinibacteraceae</taxon>
        <taxon>Chitinilyticum</taxon>
    </lineage>
</organism>
<dbReference type="Pfam" id="PF00015">
    <property type="entry name" value="MCPsignal"/>
    <property type="match status" value="1"/>
</dbReference>
<keyword evidence="4" id="KW-1133">Transmembrane helix</keyword>
<gene>
    <name evidence="7" type="ORF">INR99_03845</name>
</gene>
<evidence type="ECO:0000313" key="7">
    <source>
        <dbReference type="EMBL" id="MBE9608473.1"/>
    </source>
</evidence>
<protein>
    <submittedName>
        <fullName evidence="7">Methyl-accepting chemotaxis protein</fullName>
    </submittedName>
</protein>
<dbReference type="GO" id="GO:0016020">
    <property type="term" value="C:membrane"/>
    <property type="evidence" value="ECO:0007669"/>
    <property type="project" value="InterPro"/>
</dbReference>
<dbReference type="GO" id="GO:0007165">
    <property type="term" value="P:signal transduction"/>
    <property type="evidence" value="ECO:0007669"/>
    <property type="project" value="UniProtKB-KW"/>
</dbReference>
<evidence type="ECO:0000256" key="4">
    <source>
        <dbReference type="SAM" id="Phobius"/>
    </source>
</evidence>
<evidence type="ECO:0000259" key="6">
    <source>
        <dbReference type="PROSITE" id="PS50885"/>
    </source>
</evidence>
<evidence type="ECO:0000256" key="1">
    <source>
        <dbReference type="ARBA" id="ARBA00023224"/>
    </source>
</evidence>
<dbReference type="PROSITE" id="PS50885">
    <property type="entry name" value="HAMP"/>
    <property type="match status" value="1"/>
</dbReference>
<dbReference type="SUPFAM" id="SSF58104">
    <property type="entry name" value="Methyl-accepting chemotaxis protein (MCP) signaling domain"/>
    <property type="match status" value="1"/>
</dbReference>
<feature type="domain" description="Methyl-accepting transducer" evidence="5">
    <location>
        <begin position="265"/>
        <end position="501"/>
    </location>
</feature>
<dbReference type="AlphaFoldDB" id="A0A8J7K7R1"/>
<accession>A0A8J7K7R1</accession>
<keyword evidence="8" id="KW-1185">Reference proteome</keyword>
<keyword evidence="1 3" id="KW-0807">Transducer</keyword>